<keyword evidence="1" id="KW-0812">Transmembrane</keyword>
<reference evidence="3" key="2">
    <citation type="submission" date="2016-10" db="EMBL/GenBank/DDBJ databases">
        <authorList>
            <person name="de Groot N.N."/>
        </authorList>
    </citation>
    <scope>NUCLEOTIDE SEQUENCE [LARGE SCALE GENOMIC DNA]</scope>
    <source>
        <strain evidence="3">DSM 24204</strain>
    </source>
</reference>
<dbReference type="STRING" id="97481.SAMN05444853_1164"/>
<evidence type="ECO:0000313" key="4">
    <source>
        <dbReference type="Proteomes" id="UP000198883"/>
    </source>
</evidence>
<evidence type="ECO:0000313" key="5">
    <source>
        <dbReference type="Proteomes" id="UP001224812"/>
    </source>
</evidence>
<reference evidence="4" key="1">
    <citation type="submission" date="2016-10" db="EMBL/GenBank/DDBJ databases">
        <authorList>
            <person name="Varghese N."/>
            <person name="Submissions S."/>
        </authorList>
    </citation>
    <scope>NUCLEOTIDE SEQUENCE [LARGE SCALE GENOMIC DNA]</scope>
    <source>
        <strain evidence="4">DSM 24204</strain>
    </source>
</reference>
<dbReference type="RefSeq" id="WP_090922216.1">
    <property type="nucleotide sequence ID" value="NZ_CP016180.1"/>
</dbReference>
<feature type="transmembrane region" description="Helical" evidence="1">
    <location>
        <begin position="74"/>
        <end position="93"/>
    </location>
</feature>
<accession>A0A1H7Y2V7</accession>
<feature type="transmembrane region" description="Helical" evidence="1">
    <location>
        <begin position="20"/>
        <end position="42"/>
    </location>
</feature>
<feature type="transmembrane region" description="Helical" evidence="1">
    <location>
        <begin position="48"/>
        <end position="67"/>
    </location>
</feature>
<reference evidence="2 5" key="3">
    <citation type="journal article" date="2023" name="Front. Microbiol.">
        <title>Phylogeography and host specificity of Pasteurellaceae pathogenic to sea-farmed fish in the north-east Atlantic.</title>
        <authorList>
            <person name="Gulla S."/>
            <person name="Colquhoun D.J."/>
            <person name="Olsen A.B."/>
            <person name="Spilsberg B."/>
            <person name="Lagesen K."/>
            <person name="Aakesson C.P."/>
            <person name="Strom S."/>
            <person name="Manji F."/>
            <person name="Birkbeck T.H."/>
            <person name="Nilsen H.K."/>
        </authorList>
    </citation>
    <scope>NUCLEOTIDE SEQUENCE [LARGE SCALE GENOMIC DNA]</scope>
    <source>
        <strain evidence="2 5">VIO11850</strain>
    </source>
</reference>
<dbReference type="EMBL" id="JASAVS010000017">
    <property type="protein sequence ID" value="MDP8085814.1"/>
    <property type="molecule type" value="Genomic_DNA"/>
</dbReference>
<keyword evidence="1" id="KW-0472">Membrane</keyword>
<dbReference type="EMBL" id="FOBN01000016">
    <property type="protein sequence ID" value="SEM40291.1"/>
    <property type="molecule type" value="Genomic_DNA"/>
</dbReference>
<organism evidence="3 4">
    <name type="scientific">Phocoenobacter skyensis</name>
    <dbReference type="NCBI Taxonomy" id="97481"/>
    <lineage>
        <taxon>Bacteria</taxon>
        <taxon>Pseudomonadati</taxon>
        <taxon>Pseudomonadota</taxon>
        <taxon>Gammaproteobacteria</taxon>
        <taxon>Pasteurellales</taxon>
        <taxon>Pasteurellaceae</taxon>
        <taxon>Phocoenobacter</taxon>
    </lineage>
</organism>
<evidence type="ECO:0000313" key="3">
    <source>
        <dbReference type="EMBL" id="SEM40291.1"/>
    </source>
</evidence>
<keyword evidence="1" id="KW-1133">Transmembrane helix</keyword>
<keyword evidence="5" id="KW-1185">Reference proteome</keyword>
<dbReference type="GeneID" id="83544263"/>
<dbReference type="Proteomes" id="UP001224812">
    <property type="component" value="Unassembled WGS sequence"/>
</dbReference>
<proteinExistence type="predicted"/>
<dbReference type="AlphaFoldDB" id="A0A1H7Y2V7"/>
<evidence type="ECO:0000256" key="1">
    <source>
        <dbReference type="SAM" id="Phobius"/>
    </source>
</evidence>
<dbReference type="Proteomes" id="UP000198883">
    <property type="component" value="Unassembled WGS sequence"/>
</dbReference>
<protein>
    <submittedName>
        <fullName evidence="3">Uncharacterized protein</fullName>
    </submittedName>
</protein>
<sequence length="440" mass="51581">MQKNTKQKNGKDKTIETFALSAAILTVIITIFPAILIFLVVVFFTGHFYLPSILNLIVSVLIIFAIRKKISQKLWLIPLFFAVSFLLTVNTRLPSIISDWIMPKSAMEISLKKLTLADKTKIKFTSNINLEYKYDPLEAVTKSGFIDVGLHFKEPTIIKEEIDKTLLQMGLILNDEADIEIKVVGKTDSYVTNVTATILENKKLIAQKEFRIRNRYFGDILRFENSPSGEGQKQSSYIAQDTFWQFFFKQARLQDNVVTNFIKQQINVISSKKEIITLTAKSIDFINDPKEKFALDRKNNFSNQKNVFWCNNPDLKINKYNQKFNILEINHKNNIWGLPLDYSPNAIFCYEDKMYVYNYAHNYPNQKDIYTFYIYDYSGKNLANIEYATDIKENSDKMLEYFEVQKDRFLIGLNTYSWYDQEKQEYRNQSYLFYELPKPN</sequence>
<evidence type="ECO:0000313" key="2">
    <source>
        <dbReference type="EMBL" id="MDP8085814.1"/>
    </source>
</evidence>
<gene>
    <name evidence="2" type="ORF">QJT92_07770</name>
    <name evidence="3" type="ORF">SAMN05444853_1164</name>
</gene>
<name>A0A1H7Y2V7_9PAST</name>